<evidence type="ECO:0000313" key="2">
    <source>
        <dbReference type="Proteomes" id="UP000005239"/>
    </source>
</evidence>
<gene>
    <name evidence="1" type="primary">WBGene00105683</name>
</gene>
<dbReference type="AlphaFoldDB" id="A0A2A6CTH1"/>
<proteinExistence type="predicted"/>
<accession>A0A2A6CTH1</accession>
<organism evidence="1 2">
    <name type="scientific">Pristionchus pacificus</name>
    <name type="common">Parasitic nematode worm</name>
    <dbReference type="NCBI Taxonomy" id="54126"/>
    <lineage>
        <taxon>Eukaryota</taxon>
        <taxon>Metazoa</taxon>
        <taxon>Ecdysozoa</taxon>
        <taxon>Nematoda</taxon>
        <taxon>Chromadorea</taxon>
        <taxon>Rhabditida</taxon>
        <taxon>Rhabditina</taxon>
        <taxon>Diplogasteromorpha</taxon>
        <taxon>Diplogasteroidea</taxon>
        <taxon>Neodiplogasteridae</taxon>
        <taxon>Pristionchus</taxon>
    </lineage>
</organism>
<protein>
    <submittedName>
        <fullName evidence="1">Uncharacterized protein</fullName>
    </submittedName>
</protein>
<sequence>MSDSAINKEGPPPPYPGPPVVYAYQPAPVYVAPPGSCPVCGGFVAMAYDRTCLVVVIVFGLIFFPFFLGLLCLENLFIADEPQQSYRVRQESRKN</sequence>
<reference evidence="1" key="2">
    <citation type="submission" date="2022-06" db="UniProtKB">
        <authorList>
            <consortium name="EnsemblMetazoa"/>
        </authorList>
    </citation>
    <scope>IDENTIFICATION</scope>
    <source>
        <strain evidence="1">PS312</strain>
    </source>
</reference>
<dbReference type="EnsemblMetazoa" id="PPA16129.1">
    <property type="protein sequence ID" value="PPA16129.1"/>
    <property type="gene ID" value="WBGene00105683"/>
</dbReference>
<keyword evidence="2" id="KW-1185">Reference proteome</keyword>
<accession>A0A8R1UCJ3</accession>
<reference evidence="2" key="1">
    <citation type="journal article" date="2008" name="Nat. Genet.">
        <title>The Pristionchus pacificus genome provides a unique perspective on nematode lifestyle and parasitism.</title>
        <authorList>
            <person name="Dieterich C."/>
            <person name="Clifton S.W."/>
            <person name="Schuster L.N."/>
            <person name="Chinwalla A."/>
            <person name="Delehaunty K."/>
            <person name="Dinkelacker I."/>
            <person name="Fulton L."/>
            <person name="Fulton R."/>
            <person name="Godfrey J."/>
            <person name="Minx P."/>
            <person name="Mitreva M."/>
            <person name="Roeseler W."/>
            <person name="Tian H."/>
            <person name="Witte H."/>
            <person name="Yang S.P."/>
            <person name="Wilson R.K."/>
            <person name="Sommer R.J."/>
        </authorList>
    </citation>
    <scope>NUCLEOTIDE SEQUENCE [LARGE SCALE GENOMIC DNA]</scope>
    <source>
        <strain evidence="2">PS312</strain>
    </source>
</reference>
<evidence type="ECO:0000313" key="1">
    <source>
        <dbReference type="EnsemblMetazoa" id="PPA16129.1"/>
    </source>
</evidence>
<name>A0A2A6CTH1_PRIPA</name>
<dbReference type="Proteomes" id="UP000005239">
    <property type="component" value="Unassembled WGS sequence"/>
</dbReference>